<keyword evidence="3" id="KW-0812">Transmembrane</keyword>
<dbReference type="PANTHER" id="PTHR35936">
    <property type="entry name" value="MEMBRANE-BOUND LYTIC MUREIN TRANSGLYCOSYLASE F"/>
    <property type="match status" value="1"/>
</dbReference>
<keyword evidence="3" id="KW-0472">Membrane</keyword>
<gene>
    <name evidence="5" type="ORF">Dpo_6c02610</name>
</gene>
<keyword evidence="5" id="KW-0418">Kinase</keyword>
<feature type="transmembrane region" description="Helical" evidence="3">
    <location>
        <begin position="280"/>
        <end position="299"/>
    </location>
</feature>
<comment type="caution">
    <text evidence="5">The sequence shown here is derived from an EMBL/GenBank/DDBJ whole genome shotgun (WGS) entry which is preliminary data.</text>
</comment>
<name>S0G429_9BACT</name>
<dbReference type="EMBL" id="APJX01000006">
    <property type="protein sequence ID" value="EMS79062.1"/>
    <property type="molecule type" value="Genomic_DNA"/>
</dbReference>
<keyword evidence="5" id="KW-0808">Transferase</keyword>
<evidence type="ECO:0000256" key="2">
    <source>
        <dbReference type="SAM" id="Coils"/>
    </source>
</evidence>
<dbReference type="Proteomes" id="UP000014216">
    <property type="component" value="Unassembled WGS sequence"/>
</dbReference>
<evidence type="ECO:0000259" key="4">
    <source>
        <dbReference type="SMART" id="SM00062"/>
    </source>
</evidence>
<sequence>MWGRSKHKIGVILIVLLWVGAGYAGQIDLSLDDMALTPAETAWLEKNPVISAGGPLAFPPFHFFDDQGNVNGISAEYLFSIMEALGLEVTVRKKLPWTEVLEKARSGQIDIIACAAKTAERETYLSFSIPYLSFPLVILTRKDAPFIGGIQDLHGKTLAVIEKNATIDWLKKDGIAFVPYYVNSPAEQLRAVAAGRVDAVIENLAAATHIIQTHGLTNVKIAAPTPYESYDLHMAVPKTSPELLGILNKAIGAITPAQHMRIKNDWLSVRYEHGLQKSDILKWVATVVFMAAVILFVVISWNRTLKKEIAAKKKLIEELKDAMAEIKTLKGIVPICSGCKKIRNDKGFWNHLEVFIEEHSQASFSHGLCPECEEKLYGGQPWYSPRKKQSTEKQE</sequence>
<dbReference type="Gene3D" id="3.40.190.10">
    <property type="entry name" value="Periplasmic binding protein-like II"/>
    <property type="match status" value="2"/>
</dbReference>
<dbReference type="GO" id="GO:0016301">
    <property type="term" value="F:kinase activity"/>
    <property type="evidence" value="ECO:0007669"/>
    <property type="project" value="UniProtKB-KW"/>
</dbReference>
<keyword evidence="3" id="KW-1133">Transmembrane helix</keyword>
<dbReference type="SMART" id="SM00062">
    <property type="entry name" value="PBPb"/>
    <property type="match status" value="1"/>
</dbReference>
<keyword evidence="6" id="KW-1185">Reference proteome</keyword>
<evidence type="ECO:0000313" key="5">
    <source>
        <dbReference type="EMBL" id="EMS79062.1"/>
    </source>
</evidence>
<protein>
    <submittedName>
        <fullName evidence="5">Putative histidine kinase</fullName>
    </submittedName>
</protein>
<feature type="coiled-coil region" evidence="2">
    <location>
        <begin position="302"/>
        <end position="332"/>
    </location>
</feature>
<evidence type="ECO:0000256" key="1">
    <source>
        <dbReference type="ARBA" id="ARBA00022729"/>
    </source>
</evidence>
<dbReference type="PANTHER" id="PTHR35936:SF17">
    <property type="entry name" value="ARGININE-BINDING EXTRACELLULAR PROTEIN ARTP"/>
    <property type="match status" value="1"/>
</dbReference>
<feature type="domain" description="Solute-binding protein family 3/N-terminal" evidence="4">
    <location>
        <begin position="49"/>
        <end position="270"/>
    </location>
</feature>
<evidence type="ECO:0000313" key="6">
    <source>
        <dbReference type="Proteomes" id="UP000014216"/>
    </source>
</evidence>
<dbReference type="AlphaFoldDB" id="S0G429"/>
<organism evidence="5 6">
    <name type="scientific">Desulfotignum phosphitoxidans DSM 13687</name>
    <dbReference type="NCBI Taxonomy" id="1286635"/>
    <lineage>
        <taxon>Bacteria</taxon>
        <taxon>Pseudomonadati</taxon>
        <taxon>Thermodesulfobacteriota</taxon>
        <taxon>Desulfobacteria</taxon>
        <taxon>Desulfobacterales</taxon>
        <taxon>Desulfobacteraceae</taxon>
        <taxon>Desulfotignum</taxon>
    </lineage>
</organism>
<reference evidence="5 6" key="1">
    <citation type="journal article" date="2013" name="Genome Announc.">
        <title>Draft Genome Sequence of Desulfotignum phosphitoxidans DSM 13687 Strain FiPS-3.</title>
        <authorList>
            <person name="Poehlein A."/>
            <person name="Daniel R."/>
            <person name="Simeonova D.D."/>
        </authorList>
    </citation>
    <scope>NUCLEOTIDE SEQUENCE [LARGE SCALE GENOMIC DNA]</scope>
    <source>
        <strain evidence="5 6">DSM 13687</strain>
    </source>
</reference>
<accession>S0G429</accession>
<dbReference type="SUPFAM" id="SSF53850">
    <property type="entry name" value="Periplasmic binding protein-like II"/>
    <property type="match status" value="1"/>
</dbReference>
<dbReference type="InterPro" id="IPR001638">
    <property type="entry name" value="Solute-binding_3/MltF_N"/>
</dbReference>
<dbReference type="Pfam" id="PF00497">
    <property type="entry name" value="SBP_bac_3"/>
    <property type="match status" value="1"/>
</dbReference>
<keyword evidence="1" id="KW-0732">Signal</keyword>
<keyword evidence="2" id="KW-0175">Coiled coil</keyword>
<proteinExistence type="predicted"/>
<dbReference type="CDD" id="cd01007">
    <property type="entry name" value="PBP2_BvgS_HisK_like"/>
    <property type="match status" value="1"/>
</dbReference>
<evidence type="ECO:0000256" key="3">
    <source>
        <dbReference type="SAM" id="Phobius"/>
    </source>
</evidence>